<keyword evidence="2" id="KW-1185">Reference proteome</keyword>
<protein>
    <submittedName>
        <fullName evidence="1">Uncharacterized protein</fullName>
    </submittedName>
</protein>
<dbReference type="AlphaFoldDB" id="A0A238J732"/>
<dbReference type="Proteomes" id="UP000201838">
    <property type="component" value="Unassembled WGS sequence"/>
</dbReference>
<evidence type="ECO:0000313" key="2">
    <source>
        <dbReference type="Proteomes" id="UP000201838"/>
    </source>
</evidence>
<dbReference type="RefSeq" id="WP_093975858.1">
    <property type="nucleotide sequence ID" value="NZ_FXXQ01000023.1"/>
</dbReference>
<dbReference type="EMBL" id="FXXQ01000023">
    <property type="protein sequence ID" value="SMX25674.1"/>
    <property type="molecule type" value="Genomic_DNA"/>
</dbReference>
<evidence type="ECO:0000313" key="1">
    <source>
        <dbReference type="EMBL" id="SMX25674.1"/>
    </source>
</evidence>
<name>A0A238J732_9RHOB</name>
<proteinExistence type="predicted"/>
<dbReference type="OrthoDB" id="7860858at2"/>
<reference evidence="1 2" key="1">
    <citation type="submission" date="2017-05" db="EMBL/GenBank/DDBJ databases">
        <authorList>
            <person name="Song R."/>
            <person name="Chenine A.L."/>
            <person name="Ruprecht R.M."/>
        </authorList>
    </citation>
    <scope>NUCLEOTIDE SEQUENCE [LARGE SCALE GENOMIC DNA]</scope>
    <source>
        <strain evidence="1 2">CECT 8489</strain>
    </source>
</reference>
<accession>A0A238J732</accession>
<gene>
    <name evidence="1" type="ORF">BOA8489_03818</name>
</gene>
<organism evidence="1 2">
    <name type="scientific">Boseongicola aestuarii</name>
    <dbReference type="NCBI Taxonomy" id="1470561"/>
    <lineage>
        <taxon>Bacteria</taxon>
        <taxon>Pseudomonadati</taxon>
        <taxon>Pseudomonadota</taxon>
        <taxon>Alphaproteobacteria</taxon>
        <taxon>Rhodobacterales</taxon>
        <taxon>Paracoccaceae</taxon>
        <taxon>Boseongicola</taxon>
    </lineage>
</organism>
<sequence length="209" mass="23774">MRNILRIGALSQPEIPEQLEALIEAIFREQFKKLSLILGQKNISLVSAYEDKANELACISAIEEGLNLEIGPLQIASNLDETDAKIRSKIYRVLENQPATTVVDQQLSESDIISLCDILILVFDKSDLDKFSMFELIRESFFEGQQGDPATEKLSIEINMPTLWTPDADGEVHFEYILRAPGQRDASSEIEIPERIIQQWTKRRDTRSH</sequence>